<sequence length="152" mass="17182">MEAFFCLSPRYRLDDESPWLQGIDPSRHYWIAVNGDRNATIAIPGLVVYSISDLKATISQFRSLQPGEQMTVNRIATSCTIYCVTINCYAVEGRIDDALVWHLFDQETLDSLLMTAHPEWQCAPSDIDLGRRLLMRSLQQTSASKKSVNLPT</sequence>
<accession>A0ABU5UDX3</accession>
<dbReference type="EMBL" id="JAYGHG010000009">
    <property type="protein sequence ID" value="MEA5581310.1"/>
    <property type="molecule type" value="Genomic_DNA"/>
</dbReference>
<comment type="caution">
    <text evidence="1">The sequence shown here is derived from an EMBL/GenBank/DDBJ whole genome shotgun (WGS) entry which is preliminary data.</text>
</comment>
<protein>
    <submittedName>
        <fullName evidence="1">Uncharacterized protein</fullName>
    </submittedName>
</protein>
<organism evidence="1 2">
    <name type="scientific">Nodularia harveyana UHCC-0300</name>
    <dbReference type="NCBI Taxonomy" id="2974287"/>
    <lineage>
        <taxon>Bacteria</taxon>
        <taxon>Bacillati</taxon>
        <taxon>Cyanobacteriota</taxon>
        <taxon>Cyanophyceae</taxon>
        <taxon>Nostocales</taxon>
        <taxon>Nodulariaceae</taxon>
        <taxon>Nodularia</taxon>
    </lineage>
</organism>
<dbReference type="RefSeq" id="WP_323195727.1">
    <property type="nucleotide sequence ID" value="NZ_JAYGHG010000009.1"/>
</dbReference>
<gene>
    <name evidence="1" type="ORF">VB620_08155</name>
</gene>
<proteinExistence type="predicted"/>
<evidence type="ECO:0000313" key="1">
    <source>
        <dbReference type="EMBL" id="MEA5581310.1"/>
    </source>
</evidence>
<evidence type="ECO:0000313" key="2">
    <source>
        <dbReference type="Proteomes" id="UP001302120"/>
    </source>
</evidence>
<keyword evidence="2" id="KW-1185">Reference proteome</keyword>
<name>A0ABU5UDX3_9CYAN</name>
<dbReference type="Proteomes" id="UP001302120">
    <property type="component" value="Unassembled WGS sequence"/>
</dbReference>
<reference evidence="1 2" key="1">
    <citation type="submission" date="2023-12" db="EMBL/GenBank/DDBJ databases">
        <title>Baltic Sea Cyanobacteria.</title>
        <authorList>
            <person name="Delbaje E."/>
            <person name="Fewer D.P."/>
            <person name="Shishido T.K."/>
        </authorList>
    </citation>
    <scope>NUCLEOTIDE SEQUENCE [LARGE SCALE GENOMIC DNA]</scope>
    <source>
        <strain evidence="1 2">UHCC-0300</strain>
    </source>
</reference>